<sequence length="102" mass="11768">MHLLGTFAAWLVFRVDIGRAARGGVNDGFGQYLARQKQSGTESREGKHLFDVHDKTPSLIMRFIGLCDMPDNETAWMNYKKRALTERQQEVYKIDIFRFGTI</sequence>
<evidence type="ECO:0000313" key="1">
    <source>
        <dbReference type="EMBL" id="MPN33391.1"/>
    </source>
</evidence>
<protein>
    <submittedName>
        <fullName evidence="1">Uncharacterized protein</fullName>
    </submittedName>
</protein>
<organism evidence="1">
    <name type="scientific">bioreactor metagenome</name>
    <dbReference type="NCBI Taxonomy" id="1076179"/>
    <lineage>
        <taxon>unclassified sequences</taxon>
        <taxon>metagenomes</taxon>
        <taxon>ecological metagenomes</taxon>
    </lineage>
</organism>
<proteinExistence type="predicted"/>
<comment type="caution">
    <text evidence="1">The sequence shown here is derived from an EMBL/GenBank/DDBJ whole genome shotgun (WGS) entry which is preliminary data.</text>
</comment>
<dbReference type="EMBL" id="VSSQ01085882">
    <property type="protein sequence ID" value="MPN33391.1"/>
    <property type="molecule type" value="Genomic_DNA"/>
</dbReference>
<name>A0A645H2X0_9ZZZZ</name>
<reference evidence="1" key="1">
    <citation type="submission" date="2019-08" db="EMBL/GenBank/DDBJ databases">
        <authorList>
            <person name="Kucharzyk K."/>
            <person name="Murdoch R.W."/>
            <person name="Higgins S."/>
            <person name="Loffler F."/>
        </authorList>
    </citation>
    <scope>NUCLEOTIDE SEQUENCE</scope>
</reference>
<accession>A0A645H2X0</accession>
<gene>
    <name evidence="1" type="ORF">SDC9_180878</name>
</gene>
<dbReference type="AlphaFoldDB" id="A0A645H2X0"/>